<feature type="domain" description="HTH araC/xylS-type" evidence="4">
    <location>
        <begin position="289"/>
        <end position="388"/>
    </location>
</feature>
<gene>
    <name evidence="5" type="ORF">D1Y85_10440</name>
</gene>
<dbReference type="Gene3D" id="1.10.10.60">
    <property type="entry name" value="Homeodomain-like"/>
    <property type="match status" value="1"/>
</dbReference>
<evidence type="ECO:0000256" key="1">
    <source>
        <dbReference type="ARBA" id="ARBA00023015"/>
    </source>
</evidence>
<dbReference type="SMART" id="SM00342">
    <property type="entry name" value="HTH_ARAC"/>
    <property type="match status" value="1"/>
</dbReference>
<dbReference type="PANTHER" id="PTHR47894">
    <property type="entry name" value="HTH-TYPE TRANSCRIPTIONAL REGULATOR GADX"/>
    <property type="match status" value="1"/>
</dbReference>
<sequence length="416" mass="45565">MPSMPWSPHGGQRWFSTRRRFAEISIMKELPGCVLTLHDKKFTFGDTTRDTPSRMTILVRSATLSTYETLASDLGLDVPALLSRFGIPLQALRDPDLLISYQAFINLLEYSASLGRCPDLGLRLAQARGIGILGPIAVLVRHADTLGNALALASRYLFVHSPALQLGTRTVPGRPDLLDVVCDITHANLIARPQVTSLSIGIICQGLNALTGARVQPRLVTLPHAPVASEAAYQEAYGCPVQFMASSAAVRIAADDLNVVVSENDPQVKALAVSYLEQLGGRPQTLFSDRVRSLARNFLGAGEARHADIARALSVHPRTLQRRLEVEGVTFERLVDDVRKEQFMALIELRVGPSLTQIAHILGYAEVSVLTRSCRRWFGVTPGAMRKRTRGQWRVPELDEAGIIPSEVDNRRSGLA</sequence>
<reference evidence="5 6" key="1">
    <citation type="submission" date="2018-11" db="EMBL/GenBank/DDBJ databases">
        <title>Paraburkholderia sp. DHOA04, isolated from soil.</title>
        <authorList>
            <person name="Gao Z.-H."/>
            <person name="Qiu L.-H."/>
            <person name="Fu J.-C."/>
        </authorList>
    </citation>
    <scope>NUCLEOTIDE SEQUENCE [LARGE SCALE GENOMIC DNA]</scope>
    <source>
        <strain evidence="5 6">DHOA04</strain>
    </source>
</reference>
<evidence type="ECO:0000256" key="3">
    <source>
        <dbReference type="ARBA" id="ARBA00023163"/>
    </source>
</evidence>
<dbReference type="InterPro" id="IPR032687">
    <property type="entry name" value="AraC-type_N"/>
</dbReference>
<dbReference type="GO" id="GO:0005829">
    <property type="term" value="C:cytosol"/>
    <property type="evidence" value="ECO:0007669"/>
    <property type="project" value="TreeGrafter"/>
</dbReference>
<dbReference type="InterPro" id="IPR018060">
    <property type="entry name" value="HTH_AraC"/>
</dbReference>
<dbReference type="GO" id="GO:0000976">
    <property type="term" value="F:transcription cis-regulatory region binding"/>
    <property type="evidence" value="ECO:0007669"/>
    <property type="project" value="TreeGrafter"/>
</dbReference>
<keyword evidence="3" id="KW-0804">Transcription</keyword>
<evidence type="ECO:0000313" key="5">
    <source>
        <dbReference type="EMBL" id="RQH07077.1"/>
    </source>
</evidence>
<dbReference type="SUPFAM" id="SSF46689">
    <property type="entry name" value="Homeodomain-like"/>
    <property type="match status" value="1"/>
</dbReference>
<evidence type="ECO:0000259" key="4">
    <source>
        <dbReference type="PROSITE" id="PS01124"/>
    </source>
</evidence>
<accession>A0A3N6NES4</accession>
<dbReference type="InterPro" id="IPR009057">
    <property type="entry name" value="Homeodomain-like_sf"/>
</dbReference>
<keyword evidence="6" id="KW-1185">Reference proteome</keyword>
<dbReference type="PROSITE" id="PS01124">
    <property type="entry name" value="HTH_ARAC_FAMILY_2"/>
    <property type="match status" value="1"/>
</dbReference>
<dbReference type="OrthoDB" id="6506763at2"/>
<dbReference type="PANTHER" id="PTHR47894:SF4">
    <property type="entry name" value="HTH-TYPE TRANSCRIPTIONAL REGULATOR GADX"/>
    <property type="match status" value="1"/>
</dbReference>
<evidence type="ECO:0000256" key="2">
    <source>
        <dbReference type="ARBA" id="ARBA00023125"/>
    </source>
</evidence>
<dbReference type="EMBL" id="RQIS01000006">
    <property type="protein sequence ID" value="RQH07077.1"/>
    <property type="molecule type" value="Genomic_DNA"/>
</dbReference>
<keyword evidence="1" id="KW-0805">Transcription regulation</keyword>
<proteinExistence type="predicted"/>
<dbReference type="GO" id="GO:0003700">
    <property type="term" value="F:DNA-binding transcription factor activity"/>
    <property type="evidence" value="ECO:0007669"/>
    <property type="project" value="InterPro"/>
</dbReference>
<dbReference type="Pfam" id="PF12625">
    <property type="entry name" value="Arabinose_bd"/>
    <property type="match status" value="1"/>
</dbReference>
<dbReference type="AlphaFoldDB" id="A0A3N6NES4"/>
<name>A0A3N6NES4_9BURK</name>
<dbReference type="Pfam" id="PF12833">
    <property type="entry name" value="HTH_18"/>
    <property type="match status" value="1"/>
</dbReference>
<organism evidence="5 6">
    <name type="scientific">Paraburkholderia dinghuensis</name>
    <dbReference type="NCBI Taxonomy" id="2305225"/>
    <lineage>
        <taxon>Bacteria</taxon>
        <taxon>Pseudomonadati</taxon>
        <taxon>Pseudomonadota</taxon>
        <taxon>Betaproteobacteria</taxon>
        <taxon>Burkholderiales</taxon>
        <taxon>Burkholderiaceae</taxon>
        <taxon>Paraburkholderia</taxon>
    </lineage>
</organism>
<evidence type="ECO:0000313" key="6">
    <source>
        <dbReference type="Proteomes" id="UP000272778"/>
    </source>
</evidence>
<comment type="caution">
    <text evidence="5">The sequence shown here is derived from an EMBL/GenBank/DDBJ whole genome shotgun (WGS) entry which is preliminary data.</text>
</comment>
<keyword evidence="2" id="KW-0238">DNA-binding</keyword>
<protein>
    <submittedName>
        <fullName evidence="5">AraC family transcriptional regulator</fullName>
    </submittedName>
</protein>
<dbReference type="Proteomes" id="UP000272778">
    <property type="component" value="Unassembled WGS sequence"/>
</dbReference>